<protein>
    <recommendedName>
        <fullName evidence="3">histidine kinase</fullName>
        <ecNumber evidence="3">2.7.13.3</ecNumber>
    </recommendedName>
</protein>
<evidence type="ECO:0000256" key="11">
    <source>
        <dbReference type="SAM" id="MobiDB-lite"/>
    </source>
</evidence>
<accession>Q0C2C2</accession>
<feature type="region of interest" description="Disordered" evidence="11">
    <location>
        <begin position="1"/>
        <end position="27"/>
    </location>
</feature>
<dbReference type="EMBL" id="CP000158">
    <property type="protein sequence ID" value="ABI76376.1"/>
    <property type="molecule type" value="Genomic_DNA"/>
</dbReference>
<dbReference type="SMART" id="SM00304">
    <property type="entry name" value="HAMP"/>
    <property type="match status" value="1"/>
</dbReference>
<dbReference type="CDD" id="cd00082">
    <property type="entry name" value="HisKA"/>
    <property type="match status" value="1"/>
</dbReference>
<dbReference type="Gene3D" id="3.30.565.10">
    <property type="entry name" value="Histidine kinase-like ATPase, C-terminal domain"/>
    <property type="match status" value="1"/>
</dbReference>
<keyword evidence="10 12" id="KW-0472">Membrane</keyword>
<feature type="domain" description="Histidine kinase" evidence="13">
    <location>
        <begin position="322"/>
        <end position="544"/>
    </location>
</feature>
<keyword evidence="16" id="KW-1185">Reference proteome</keyword>
<evidence type="ECO:0000256" key="9">
    <source>
        <dbReference type="ARBA" id="ARBA00023012"/>
    </source>
</evidence>
<keyword evidence="9" id="KW-0902">Two-component regulatory system</keyword>
<feature type="domain" description="HAMP" evidence="14">
    <location>
        <begin position="259"/>
        <end position="314"/>
    </location>
</feature>
<evidence type="ECO:0000313" key="16">
    <source>
        <dbReference type="Proteomes" id="UP000001959"/>
    </source>
</evidence>
<gene>
    <name evidence="15" type="primary">chvG</name>
    <name evidence="15" type="ordered locus">HNE_1404</name>
</gene>
<dbReference type="PROSITE" id="PS50885">
    <property type="entry name" value="HAMP"/>
    <property type="match status" value="1"/>
</dbReference>
<keyword evidence="8 12" id="KW-1133">Transmembrane helix</keyword>
<dbReference type="PANTHER" id="PTHR45436:SF5">
    <property type="entry name" value="SENSOR HISTIDINE KINASE TRCS"/>
    <property type="match status" value="1"/>
</dbReference>
<dbReference type="KEGG" id="hne:HNE_1404"/>
<dbReference type="InterPro" id="IPR003594">
    <property type="entry name" value="HATPase_dom"/>
</dbReference>
<dbReference type="InterPro" id="IPR003660">
    <property type="entry name" value="HAMP_dom"/>
</dbReference>
<dbReference type="Gene3D" id="1.10.287.130">
    <property type="match status" value="1"/>
</dbReference>
<dbReference type="GO" id="GO:0016020">
    <property type="term" value="C:membrane"/>
    <property type="evidence" value="ECO:0007669"/>
    <property type="project" value="UniProtKB-SubCell"/>
</dbReference>
<dbReference type="EC" id="2.7.13.3" evidence="3"/>
<dbReference type="InterPro" id="IPR025908">
    <property type="entry name" value="Sensor_TM1"/>
</dbReference>
<dbReference type="Pfam" id="PF00512">
    <property type="entry name" value="HisKA"/>
    <property type="match status" value="1"/>
</dbReference>
<dbReference type="eggNOG" id="COG5002">
    <property type="taxonomic scope" value="Bacteria"/>
</dbReference>
<proteinExistence type="predicted"/>
<dbReference type="InterPro" id="IPR050428">
    <property type="entry name" value="TCS_sensor_his_kinase"/>
</dbReference>
<dbReference type="SMART" id="SM00387">
    <property type="entry name" value="HATPase_c"/>
    <property type="match status" value="1"/>
</dbReference>
<dbReference type="InterPro" id="IPR003661">
    <property type="entry name" value="HisK_dim/P_dom"/>
</dbReference>
<dbReference type="CDD" id="cd06225">
    <property type="entry name" value="HAMP"/>
    <property type="match status" value="1"/>
</dbReference>
<comment type="catalytic activity">
    <reaction evidence="1">
        <text>ATP + protein L-histidine = ADP + protein N-phospho-L-histidine.</text>
        <dbReference type="EC" id="2.7.13.3"/>
    </reaction>
</comment>
<evidence type="ECO:0000256" key="1">
    <source>
        <dbReference type="ARBA" id="ARBA00000085"/>
    </source>
</evidence>
<dbReference type="STRING" id="228405.HNE_1404"/>
<evidence type="ECO:0000256" key="7">
    <source>
        <dbReference type="ARBA" id="ARBA00022777"/>
    </source>
</evidence>
<dbReference type="Pfam" id="PF00672">
    <property type="entry name" value="HAMP"/>
    <property type="match status" value="1"/>
</dbReference>
<dbReference type="SMART" id="SM00388">
    <property type="entry name" value="HisKA"/>
    <property type="match status" value="1"/>
</dbReference>
<dbReference type="InterPro" id="IPR004358">
    <property type="entry name" value="Sig_transdc_His_kin-like_C"/>
</dbReference>
<dbReference type="SUPFAM" id="SSF47384">
    <property type="entry name" value="Homodimeric domain of signal transducing histidine kinase"/>
    <property type="match status" value="1"/>
</dbReference>
<dbReference type="Pfam" id="PF13756">
    <property type="entry name" value="Stimulus_sens_1"/>
    <property type="match status" value="1"/>
</dbReference>
<evidence type="ECO:0000259" key="13">
    <source>
        <dbReference type="PROSITE" id="PS50109"/>
    </source>
</evidence>
<feature type="transmembrane region" description="Helical" evidence="12">
    <location>
        <begin position="238"/>
        <end position="262"/>
    </location>
</feature>
<sequence>MADGGRQGRKAMAETTPPRRKNQRRGPSLLGSRIARLIFASNLAGLAILIVGAMVLNEMRAGFVVSKKQDLIAQAQVFSGLLSDDATTPEPALNPEAARLAIARLNLPERVRARIYTPTGEMVADSYFLSDMVDVAALPPLREPGWIARTGRDLSEWAGEVFGVFSPRRSSEALRTQTFEEEFRVAALGEQAASQRFSDRGLRVISVSMPIQRVSAVVGVLVVEGSDIDEIIRAERVALVPFVGVAVLMAFVTSILLTIGIARPMRRLAIAADRIRAGSSARMDIPQLTRRTDEIGDLATSLQGMTEALIERIEANEQFAADVAHELKNPLTSIRSAVETLERVQDPDAAARLRAVIASDVKRLDRLITDISNASRLEAEMTRLPSETIDIARFVRDVVHTYEGLSDNAQAVHVAFTDATLGARLLVRGREGPLGQVLRNLVDNARSFSRPGSKVEVRLEQTNDGPRTIARILVEDAGPGIPADKVETIFNRFYTDRPKGTAFGNNSGLGLSIVKQIVATHRGQVWAENRPEGGARFTVDLPAI</sequence>
<evidence type="ECO:0000256" key="12">
    <source>
        <dbReference type="SAM" id="Phobius"/>
    </source>
</evidence>
<keyword evidence="7 15" id="KW-0418">Kinase</keyword>
<dbReference type="PRINTS" id="PR00344">
    <property type="entry name" value="BCTRLSENSOR"/>
</dbReference>
<name>Q0C2C2_HYPNA</name>
<dbReference type="GO" id="GO:0000155">
    <property type="term" value="F:phosphorelay sensor kinase activity"/>
    <property type="evidence" value="ECO:0007669"/>
    <property type="project" value="InterPro"/>
</dbReference>
<evidence type="ECO:0000256" key="6">
    <source>
        <dbReference type="ARBA" id="ARBA00022692"/>
    </source>
</evidence>
<dbReference type="HOGENOM" id="CLU_000445_89_6_5"/>
<keyword evidence="6 12" id="KW-0812">Transmembrane</keyword>
<dbReference type="PANTHER" id="PTHR45436">
    <property type="entry name" value="SENSOR HISTIDINE KINASE YKOH"/>
    <property type="match status" value="1"/>
</dbReference>
<dbReference type="PROSITE" id="PS50109">
    <property type="entry name" value="HIS_KIN"/>
    <property type="match status" value="1"/>
</dbReference>
<dbReference type="Gene3D" id="6.10.340.10">
    <property type="match status" value="1"/>
</dbReference>
<evidence type="ECO:0000256" key="8">
    <source>
        <dbReference type="ARBA" id="ARBA00022989"/>
    </source>
</evidence>
<feature type="transmembrane region" description="Helical" evidence="12">
    <location>
        <begin position="34"/>
        <end position="56"/>
    </location>
</feature>
<dbReference type="InterPro" id="IPR036890">
    <property type="entry name" value="HATPase_C_sf"/>
</dbReference>
<dbReference type="Proteomes" id="UP000001959">
    <property type="component" value="Chromosome"/>
</dbReference>
<evidence type="ECO:0000256" key="4">
    <source>
        <dbReference type="ARBA" id="ARBA00022553"/>
    </source>
</evidence>
<dbReference type="InterPro" id="IPR036097">
    <property type="entry name" value="HisK_dim/P_sf"/>
</dbReference>
<evidence type="ECO:0000256" key="10">
    <source>
        <dbReference type="ARBA" id="ARBA00023136"/>
    </source>
</evidence>
<dbReference type="InterPro" id="IPR025919">
    <property type="entry name" value="Stimulus_sens_dom"/>
</dbReference>
<keyword evidence="5 15" id="KW-0808">Transferase</keyword>
<dbReference type="Pfam" id="PF13755">
    <property type="entry name" value="Sensor_TM1"/>
    <property type="match status" value="1"/>
</dbReference>
<evidence type="ECO:0000259" key="14">
    <source>
        <dbReference type="PROSITE" id="PS50885"/>
    </source>
</evidence>
<keyword evidence="4" id="KW-0597">Phosphoprotein</keyword>
<organism evidence="15 16">
    <name type="scientific">Hyphomonas neptunium (strain ATCC 15444)</name>
    <dbReference type="NCBI Taxonomy" id="228405"/>
    <lineage>
        <taxon>Bacteria</taxon>
        <taxon>Pseudomonadati</taxon>
        <taxon>Pseudomonadota</taxon>
        <taxon>Alphaproteobacteria</taxon>
        <taxon>Hyphomonadales</taxon>
        <taxon>Hyphomonadaceae</taxon>
        <taxon>Hyphomonas</taxon>
    </lineage>
</organism>
<evidence type="ECO:0000256" key="2">
    <source>
        <dbReference type="ARBA" id="ARBA00004370"/>
    </source>
</evidence>
<dbReference type="Pfam" id="PF02518">
    <property type="entry name" value="HATPase_c"/>
    <property type="match status" value="1"/>
</dbReference>
<dbReference type="SUPFAM" id="SSF158472">
    <property type="entry name" value="HAMP domain-like"/>
    <property type="match status" value="1"/>
</dbReference>
<evidence type="ECO:0000256" key="5">
    <source>
        <dbReference type="ARBA" id="ARBA00022679"/>
    </source>
</evidence>
<evidence type="ECO:0000256" key="3">
    <source>
        <dbReference type="ARBA" id="ARBA00012438"/>
    </source>
</evidence>
<reference evidence="15 16" key="1">
    <citation type="journal article" date="2006" name="J. Bacteriol.">
        <title>Comparative genomic evidence for a close relationship between the dimorphic prosthecate bacteria Hyphomonas neptunium and Caulobacter crescentus.</title>
        <authorList>
            <person name="Badger J.H."/>
            <person name="Hoover T.R."/>
            <person name="Brun Y.V."/>
            <person name="Weiner R.M."/>
            <person name="Laub M.T."/>
            <person name="Alexandre G."/>
            <person name="Mrazek J."/>
            <person name="Ren Q."/>
            <person name="Paulsen I.T."/>
            <person name="Nelson K.E."/>
            <person name="Khouri H.M."/>
            <person name="Radune D."/>
            <person name="Sosa J."/>
            <person name="Dodson R.J."/>
            <person name="Sullivan S.A."/>
            <person name="Rosovitz M.J."/>
            <person name="Madupu R."/>
            <person name="Brinkac L.M."/>
            <person name="Durkin A.S."/>
            <person name="Daugherty S.C."/>
            <person name="Kothari S.P."/>
            <person name="Giglio M.G."/>
            <person name="Zhou L."/>
            <person name="Haft D.H."/>
            <person name="Selengut J.D."/>
            <person name="Davidsen T.M."/>
            <person name="Yang Q."/>
            <person name="Zafar N."/>
            <person name="Ward N.L."/>
        </authorList>
    </citation>
    <scope>NUCLEOTIDE SEQUENCE [LARGE SCALE GENOMIC DNA]</scope>
    <source>
        <strain evidence="15 16">ATCC 15444</strain>
    </source>
</reference>
<dbReference type="AlphaFoldDB" id="Q0C2C2"/>
<dbReference type="InterPro" id="IPR005467">
    <property type="entry name" value="His_kinase_dom"/>
</dbReference>
<comment type="subcellular location">
    <subcellularLocation>
        <location evidence="2">Membrane</location>
    </subcellularLocation>
</comment>
<dbReference type="SUPFAM" id="SSF55874">
    <property type="entry name" value="ATPase domain of HSP90 chaperone/DNA topoisomerase II/histidine kinase"/>
    <property type="match status" value="1"/>
</dbReference>
<evidence type="ECO:0000313" key="15">
    <source>
        <dbReference type="EMBL" id="ABI76376.1"/>
    </source>
</evidence>